<dbReference type="InterPro" id="IPR013406">
    <property type="entry name" value="CHP02574_addiction_mod"/>
</dbReference>
<organism evidence="1">
    <name type="scientific">hydrothermal vent metagenome</name>
    <dbReference type="NCBI Taxonomy" id="652676"/>
    <lineage>
        <taxon>unclassified sequences</taxon>
        <taxon>metagenomes</taxon>
        <taxon>ecological metagenomes</taxon>
    </lineage>
</organism>
<gene>
    <name evidence="1" type="ORF">MNBD_GAMMA01-622</name>
</gene>
<proteinExistence type="predicted"/>
<reference evidence="1" key="1">
    <citation type="submission" date="2018-06" db="EMBL/GenBank/DDBJ databases">
        <authorList>
            <person name="Zhirakovskaya E."/>
        </authorList>
    </citation>
    <scope>NUCLEOTIDE SEQUENCE</scope>
</reference>
<sequence>MRLLEQAIKMPPKERVELAQMILASIDNETDEINKIWVDEVQNRIKLVADGKSKLLDFNELYAQD</sequence>
<evidence type="ECO:0000313" key="1">
    <source>
        <dbReference type="EMBL" id="VAW35105.1"/>
    </source>
</evidence>
<accession>A0A3B0UVC8</accession>
<evidence type="ECO:0008006" key="2">
    <source>
        <dbReference type="Google" id="ProtNLM"/>
    </source>
</evidence>
<name>A0A3B0UVC8_9ZZZZ</name>
<dbReference type="AlphaFoldDB" id="A0A3B0UVC8"/>
<protein>
    <recommendedName>
        <fullName evidence="2">Addiction module protein</fullName>
    </recommendedName>
</protein>
<dbReference type="Pfam" id="PF09720">
    <property type="entry name" value="Unstab_antitox"/>
    <property type="match status" value="1"/>
</dbReference>
<dbReference type="EMBL" id="UOEW01000099">
    <property type="protein sequence ID" value="VAW35105.1"/>
    <property type="molecule type" value="Genomic_DNA"/>
</dbReference>